<sequence length="373" mass="39887">MKAKIIFGSPVLVLVLAMGLVVQSNAGDQAYDRADQEPGEGIGIREIKVASPARGRDLDVTVWYPASASGQVVLAGADRIFEGTEAYADAPVRPGAYPLIVFSHGSGASIHKMSWLATRLAEKGFIVAGPNHPGTTSGDSTPEDTPKLWQRTDDLSNVISALLSEAPWRSAIAADKIGVLGFSLGGAAALELAGARADLDAYIRYCDTYPDMADCVWFAGGRGYRNREAIDVDKFDLRSVDKERFEQSNLDPRIRAAVLVDPSLALAFDEASVANIRSALHFINLGDPDTVPISVKADGLAGRAPDVTHSWIMDAVHFSFMPTCADGAAAFMRSIGEPDALCTDGGLRSRADIHAELERDIAEAFERMLGPRD</sequence>
<dbReference type="InterPro" id="IPR016986">
    <property type="entry name" value="UCP031982_abhydr"/>
</dbReference>
<name>A0A2S3UKY3_9HYPH</name>
<gene>
    <name evidence="6" type="ORF">CLV41_11438</name>
</gene>
<dbReference type="InterPro" id="IPR022742">
    <property type="entry name" value="Hydrolase_4"/>
</dbReference>
<evidence type="ECO:0000313" key="6">
    <source>
        <dbReference type="EMBL" id="POF28367.1"/>
    </source>
</evidence>
<evidence type="ECO:0000256" key="2">
    <source>
        <dbReference type="ARBA" id="ARBA00022963"/>
    </source>
</evidence>
<dbReference type="AlphaFoldDB" id="A0A2S3UKY3"/>
<organism evidence="6 7">
    <name type="scientific">Roseibium marinum</name>
    <dbReference type="NCBI Taxonomy" id="281252"/>
    <lineage>
        <taxon>Bacteria</taxon>
        <taxon>Pseudomonadati</taxon>
        <taxon>Pseudomonadota</taxon>
        <taxon>Alphaproteobacteria</taxon>
        <taxon>Hyphomicrobiales</taxon>
        <taxon>Stappiaceae</taxon>
        <taxon>Roseibium</taxon>
    </lineage>
</organism>
<evidence type="ECO:0000256" key="1">
    <source>
        <dbReference type="ARBA" id="ARBA00022801"/>
    </source>
</evidence>
<dbReference type="InterPro" id="IPR029058">
    <property type="entry name" value="AB_hydrolase_fold"/>
</dbReference>
<protein>
    <submittedName>
        <fullName evidence="6">Putative dienelactone hydrolase</fullName>
    </submittedName>
</protein>
<dbReference type="OrthoDB" id="9814760at2"/>
<keyword evidence="4" id="KW-0732">Signal</keyword>
<feature type="chain" id="PRO_5015491430" evidence="4">
    <location>
        <begin position="27"/>
        <end position="373"/>
    </location>
</feature>
<evidence type="ECO:0000259" key="5">
    <source>
        <dbReference type="Pfam" id="PF12146"/>
    </source>
</evidence>
<dbReference type="GO" id="GO:0016042">
    <property type="term" value="P:lipid catabolic process"/>
    <property type="evidence" value="ECO:0007669"/>
    <property type="project" value="UniProtKB-KW"/>
</dbReference>
<evidence type="ECO:0000256" key="4">
    <source>
        <dbReference type="SAM" id="SignalP"/>
    </source>
</evidence>
<dbReference type="GO" id="GO:0003847">
    <property type="term" value="F:1-alkyl-2-acetylglycerophosphocholine esterase activity"/>
    <property type="evidence" value="ECO:0007669"/>
    <property type="project" value="TreeGrafter"/>
</dbReference>
<dbReference type="PANTHER" id="PTHR10272:SF0">
    <property type="entry name" value="PLATELET-ACTIVATING FACTOR ACETYLHYDROLASE"/>
    <property type="match status" value="1"/>
</dbReference>
<feature type="signal peptide" evidence="4">
    <location>
        <begin position="1"/>
        <end position="26"/>
    </location>
</feature>
<proteinExistence type="predicted"/>
<dbReference type="SUPFAM" id="SSF53474">
    <property type="entry name" value="alpha/beta-Hydrolases"/>
    <property type="match status" value="1"/>
</dbReference>
<evidence type="ECO:0000256" key="3">
    <source>
        <dbReference type="ARBA" id="ARBA00023098"/>
    </source>
</evidence>
<dbReference type="RefSeq" id="WP_103224981.1">
    <property type="nucleotide sequence ID" value="NZ_PPCN01000014.1"/>
</dbReference>
<reference evidence="6 7" key="1">
    <citation type="submission" date="2018-01" db="EMBL/GenBank/DDBJ databases">
        <title>Genomic Encyclopedia of Archaeal and Bacterial Type Strains, Phase II (KMG-II): from individual species to whole genera.</title>
        <authorList>
            <person name="Goeker M."/>
        </authorList>
    </citation>
    <scope>NUCLEOTIDE SEQUENCE [LARGE SCALE GENOMIC DNA]</scope>
    <source>
        <strain evidence="6 7">DSM 17023</strain>
    </source>
</reference>
<dbReference type="Gene3D" id="3.40.50.1820">
    <property type="entry name" value="alpha/beta hydrolase"/>
    <property type="match status" value="1"/>
</dbReference>
<keyword evidence="3" id="KW-0443">Lipid metabolism</keyword>
<accession>A0A2S3UKY3</accession>
<evidence type="ECO:0000313" key="7">
    <source>
        <dbReference type="Proteomes" id="UP000236959"/>
    </source>
</evidence>
<keyword evidence="7" id="KW-1185">Reference proteome</keyword>
<dbReference type="Proteomes" id="UP000236959">
    <property type="component" value="Unassembled WGS sequence"/>
</dbReference>
<dbReference type="Pfam" id="PF12146">
    <property type="entry name" value="Hydrolase_4"/>
    <property type="match status" value="1"/>
</dbReference>
<dbReference type="PIRSF" id="PIRSF031982">
    <property type="entry name" value="UCP031982_abhydr"/>
    <property type="match status" value="1"/>
</dbReference>
<feature type="domain" description="Serine aminopeptidase S33" evidence="5">
    <location>
        <begin position="99"/>
        <end position="198"/>
    </location>
</feature>
<comment type="caution">
    <text evidence="6">The sequence shown here is derived from an EMBL/GenBank/DDBJ whole genome shotgun (WGS) entry which is preliminary data.</text>
</comment>
<dbReference type="PANTHER" id="PTHR10272">
    <property type="entry name" value="PLATELET-ACTIVATING FACTOR ACETYLHYDROLASE"/>
    <property type="match status" value="1"/>
</dbReference>
<keyword evidence="1 6" id="KW-0378">Hydrolase</keyword>
<dbReference type="EMBL" id="PPCN01000014">
    <property type="protein sequence ID" value="POF28367.1"/>
    <property type="molecule type" value="Genomic_DNA"/>
</dbReference>
<keyword evidence="2" id="KW-0442">Lipid degradation</keyword>